<evidence type="ECO:0000259" key="1">
    <source>
        <dbReference type="PROSITE" id="PS50112"/>
    </source>
</evidence>
<comment type="caution">
    <text evidence="3">The sequence shown here is derived from an EMBL/GenBank/DDBJ whole genome shotgun (WGS) entry which is preliminary data.</text>
</comment>
<dbReference type="CDD" id="cd00130">
    <property type="entry name" value="PAS"/>
    <property type="match status" value="1"/>
</dbReference>
<dbReference type="NCBIfam" id="TIGR00229">
    <property type="entry name" value="sensory_box"/>
    <property type="match status" value="1"/>
</dbReference>
<keyword evidence="4" id="KW-1185">Reference proteome</keyword>
<organism evidence="3 4">
    <name type="scientific">Pelovirga terrestris</name>
    <dbReference type="NCBI Taxonomy" id="2771352"/>
    <lineage>
        <taxon>Bacteria</taxon>
        <taxon>Pseudomonadati</taxon>
        <taxon>Thermodesulfobacteriota</taxon>
        <taxon>Desulfuromonadia</taxon>
        <taxon>Geobacterales</taxon>
        <taxon>Geobacteraceae</taxon>
        <taxon>Pelovirga</taxon>
    </lineage>
</organism>
<reference evidence="3" key="1">
    <citation type="submission" date="2020-09" db="EMBL/GenBank/DDBJ databases">
        <title>Pelobacter alkaliphilus sp. nov., a novel anaerobic arsenate-reducing bacterium from terrestrial mud volcano.</title>
        <authorList>
            <person name="Khomyakova M.A."/>
            <person name="Merkel A.Y."/>
            <person name="Slobodkin A.I."/>
        </authorList>
    </citation>
    <scope>NUCLEOTIDE SEQUENCE</scope>
    <source>
        <strain evidence="3">M08fum</strain>
    </source>
</reference>
<dbReference type="EMBL" id="JACWUN010000003">
    <property type="protein sequence ID" value="MBD1399668.1"/>
    <property type="molecule type" value="Genomic_DNA"/>
</dbReference>
<dbReference type="Pfam" id="PF08448">
    <property type="entry name" value="PAS_4"/>
    <property type="match status" value="1"/>
</dbReference>
<dbReference type="SUPFAM" id="SSF55785">
    <property type="entry name" value="PYP-like sensor domain (PAS domain)"/>
    <property type="match status" value="1"/>
</dbReference>
<proteinExistence type="predicted"/>
<feature type="domain" description="PAC" evidence="2">
    <location>
        <begin position="83"/>
        <end position="135"/>
    </location>
</feature>
<dbReference type="Proteomes" id="UP000632828">
    <property type="component" value="Unassembled WGS sequence"/>
</dbReference>
<dbReference type="Gene3D" id="3.30.450.20">
    <property type="entry name" value="PAS domain"/>
    <property type="match status" value="1"/>
</dbReference>
<protein>
    <submittedName>
        <fullName evidence="3">PAS domain S-box protein</fullName>
    </submittedName>
</protein>
<dbReference type="PROSITE" id="PS50112">
    <property type="entry name" value="PAS"/>
    <property type="match status" value="1"/>
</dbReference>
<dbReference type="InterPro" id="IPR000014">
    <property type="entry name" value="PAS"/>
</dbReference>
<dbReference type="RefSeq" id="WP_191153946.1">
    <property type="nucleotide sequence ID" value="NZ_JACWUN010000003.1"/>
</dbReference>
<sequence>MKETLSADFCRKIIEQAPDAILFSDHEGIIRLWNRGCELVFGYSEAEALGQSLDLIIPEKLRVRHWQGYHQVMKTGVSAYGTKLLAVPALHKDGHQLSCAFSIVMLKDDSGKPTGVASIMRDVTDAWTREKALKERIAELEKEKNSS</sequence>
<feature type="domain" description="PAS" evidence="1">
    <location>
        <begin position="6"/>
        <end position="76"/>
    </location>
</feature>
<dbReference type="AlphaFoldDB" id="A0A8J6QME8"/>
<gene>
    <name evidence="3" type="ORF">ICT70_03200</name>
</gene>
<dbReference type="PROSITE" id="PS50113">
    <property type="entry name" value="PAC"/>
    <property type="match status" value="1"/>
</dbReference>
<evidence type="ECO:0000259" key="2">
    <source>
        <dbReference type="PROSITE" id="PS50113"/>
    </source>
</evidence>
<evidence type="ECO:0000313" key="4">
    <source>
        <dbReference type="Proteomes" id="UP000632828"/>
    </source>
</evidence>
<dbReference type="InterPro" id="IPR013656">
    <property type="entry name" value="PAS_4"/>
</dbReference>
<dbReference type="InterPro" id="IPR000700">
    <property type="entry name" value="PAS-assoc_C"/>
</dbReference>
<name>A0A8J6QME8_9BACT</name>
<dbReference type="InterPro" id="IPR035965">
    <property type="entry name" value="PAS-like_dom_sf"/>
</dbReference>
<dbReference type="SMART" id="SM00091">
    <property type="entry name" value="PAS"/>
    <property type="match status" value="1"/>
</dbReference>
<accession>A0A8J6QME8</accession>
<evidence type="ECO:0000313" key="3">
    <source>
        <dbReference type="EMBL" id="MBD1399668.1"/>
    </source>
</evidence>